<sequence length="290" mass="32048">MSRLSERTQLMKASVVEQHGKSGNDLYEILVVEMGKLAHEIREAKSVDGEDIIEAVGIPEDEARCHFEAMEPHIRNILVIAGDLIEQHPALAGILLPSVVGMVARGPWLLRPIFGLLGFEPSSTLKGKAAAWAQSRFFGAHIPTREYNSENIGRHKSQGGGESISGVGMLLAKIRMHTHVLPVWDEWEGKSALELGQYRPWHRVVERAMLVWWSINRHTNFASNDDSMEWRSIILVCGRLGKPLALARDAGRNFQAIKDSQDSLASEKNGHPVRFQIGSQGKLATNGAGV</sequence>
<proteinExistence type="predicted"/>
<gene>
    <name evidence="1" type="ORF">FIBSPDRAFT_895304</name>
</gene>
<organism evidence="1 2">
    <name type="scientific">Athelia psychrophila</name>
    <dbReference type="NCBI Taxonomy" id="1759441"/>
    <lineage>
        <taxon>Eukaryota</taxon>
        <taxon>Fungi</taxon>
        <taxon>Dikarya</taxon>
        <taxon>Basidiomycota</taxon>
        <taxon>Agaricomycotina</taxon>
        <taxon>Agaricomycetes</taxon>
        <taxon>Agaricomycetidae</taxon>
        <taxon>Atheliales</taxon>
        <taxon>Atheliaceae</taxon>
        <taxon>Athelia</taxon>
    </lineage>
</organism>
<dbReference type="OrthoDB" id="440424at2759"/>
<dbReference type="EMBL" id="KV417597">
    <property type="protein sequence ID" value="KZP16108.1"/>
    <property type="molecule type" value="Genomic_DNA"/>
</dbReference>
<dbReference type="AlphaFoldDB" id="A0A166EU17"/>
<evidence type="ECO:0000313" key="1">
    <source>
        <dbReference type="EMBL" id="KZP16108.1"/>
    </source>
</evidence>
<keyword evidence="2" id="KW-1185">Reference proteome</keyword>
<protein>
    <submittedName>
        <fullName evidence="1">Uncharacterized protein</fullName>
    </submittedName>
</protein>
<accession>A0A166EU17</accession>
<reference evidence="1 2" key="1">
    <citation type="journal article" date="2016" name="Mol. Biol. Evol.">
        <title>Comparative Genomics of Early-Diverging Mushroom-Forming Fungi Provides Insights into the Origins of Lignocellulose Decay Capabilities.</title>
        <authorList>
            <person name="Nagy L.G."/>
            <person name="Riley R."/>
            <person name="Tritt A."/>
            <person name="Adam C."/>
            <person name="Daum C."/>
            <person name="Floudas D."/>
            <person name="Sun H."/>
            <person name="Yadav J.S."/>
            <person name="Pangilinan J."/>
            <person name="Larsson K.H."/>
            <person name="Matsuura K."/>
            <person name="Barry K."/>
            <person name="Labutti K."/>
            <person name="Kuo R."/>
            <person name="Ohm R.A."/>
            <person name="Bhattacharya S.S."/>
            <person name="Shirouzu T."/>
            <person name="Yoshinaga Y."/>
            <person name="Martin F.M."/>
            <person name="Grigoriev I.V."/>
            <person name="Hibbett D.S."/>
        </authorList>
    </citation>
    <scope>NUCLEOTIDE SEQUENCE [LARGE SCALE GENOMIC DNA]</scope>
    <source>
        <strain evidence="1 2">CBS 109695</strain>
    </source>
</reference>
<name>A0A166EU17_9AGAM</name>
<dbReference type="Proteomes" id="UP000076532">
    <property type="component" value="Unassembled WGS sequence"/>
</dbReference>
<evidence type="ECO:0000313" key="2">
    <source>
        <dbReference type="Proteomes" id="UP000076532"/>
    </source>
</evidence>